<dbReference type="SUPFAM" id="SSF52540">
    <property type="entry name" value="P-loop containing nucleoside triphosphate hydrolases"/>
    <property type="match status" value="1"/>
</dbReference>
<evidence type="ECO:0000313" key="4">
    <source>
        <dbReference type="EMBL" id="PQO30294.1"/>
    </source>
</evidence>
<sequence length="196" mass="21672">MSLRPLLQLGDPPHLVAIAGPNGAGKTTFYHSQVSHTGLRLVNADVLAKQLNLAPYAAAKVAIKIRDQLVVQRESFAFETVFSDPVGEKVQFLIDAAKAGYDVTLCFVGLASAKLSIQRVAMRVSQGGHDVPMDKLKARHPRTMNNLKLAIPKLERVIVFDQSDLRTPYRYLARFEKGKAVFLAKHTPTWLKRACP</sequence>
<organism evidence="4 5">
    <name type="scientific">Blastopirellula marina</name>
    <dbReference type="NCBI Taxonomy" id="124"/>
    <lineage>
        <taxon>Bacteria</taxon>
        <taxon>Pseudomonadati</taxon>
        <taxon>Planctomycetota</taxon>
        <taxon>Planctomycetia</taxon>
        <taxon>Pirellulales</taxon>
        <taxon>Pirellulaceae</taxon>
        <taxon>Blastopirellula</taxon>
    </lineage>
</organism>
<reference evidence="4 5" key="1">
    <citation type="submission" date="2018-02" db="EMBL/GenBank/DDBJ databases">
        <title>Comparative genomes isolates from brazilian mangrove.</title>
        <authorList>
            <person name="Araujo J.E."/>
            <person name="Taketani R.G."/>
            <person name="Silva M.C.P."/>
            <person name="Loureco M.V."/>
            <person name="Andreote F.D."/>
        </authorList>
    </citation>
    <scope>NUCLEOTIDE SEQUENCE [LARGE SCALE GENOMIC DNA]</scope>
    <source>
        <strain evidence="4 5">Hex-1 MGV</strain>
    </source>
</reference>
<feature type="domain" description="Zeta toxin" evidence="3">
    <location>
        <begin position="57"/>
        <end position="164"/>
    </location>
</feature>
<dbReference type="AlphaFoldDB" id="A0A2S8FEE3"/>
<dbReference type="RefSeq" id="WP_105332199.1">
    <property type="nucleotide sequence ID" value="NZ_PUHY01000014.1"/>
</dbReference>
<dbReference type="InterPro" id="IPR010488">
    <property type="entry name" value="Zeta_toxin_domain"/>
</dbReference>
<evidence type="ECO:0000256" key="2">
    <source>
        <dbReference type="ARBA" id="ARBA00022840"/>
    </source>
</evidence>
<name>A0A2S8FEE3_9BACT</name>
<evidence type="ECO:0000313" key="5">
    <source>
        <dbReference type="Proteomes" id="UP000238322"/>
    </source>
</evidence>
<keyword evidence="2" id="KW-0067">ATP-binding</keyword>
<dbReference type="EMBL" id="PUHY01000014">
    <property type="protein sequence ID" value="PQO30294.1"/>
    <property type="molecule type" value="Genomic_DNA"/>
</dbReference>
<accession>A0A2S8FEE3</accession>
<dbReference type="PANTHER" id="PTHR39206">
    <property type="entry name" value="SLL8004 PROTEIN"/>
    <property type="match status" value="1"/>
</dbReference>
<comment type="caution">
    <text evidence="4">The sequence shown here is derived from an EMBL/GenBank/DDBJ whole genome shotgun (WGS) entry which is preliminary data.</text>
</comment>
<dbReference type="GO" id="GO:0005524">
    <property type="term" value="F:ATP binding"/>
    <property type="evidence" value="ECO:0007669"/>
    <property type="project" value="UniProtKB-KW"/>
</dbReference>
<keyword evidence="1" id="KW-0547">Nucleotide-binding</keyword>
<protein>
    <recommendedName>
        <fullName evidence="3">Zeta toxin domain-containing protein</fullName>
    </recommendedName>
</protein>
<dbReference type="Gene3D" id="3.40.50.300">
    <property type="entry name" value="P-loop containing nucleotide triphosphate hydrolases"/>
    <property type="match status" value="1"/>
</dbReference>
<dbReference type="OrthoDB" id="9791543at2"/>
<dbReference type="InterPro" id="IPR027417">
    <property type="entry name" value="P-loop_NTPase"/>
</dbReference>
<evidence type="ECO:0000256" key="1">
    <source>
        <dbReference type="ARBA" id="ARBA00022741"/>
    </source>
</evidence>
<dbReference type="GO" id="GO:0016301">
    <property type="term" value="F:kinase activity"/>
    <property type="evidence" value="ECO:0007669"/>
    <property type="project" value="InterPro"/>
</dbReference>
<dbReference type="Proteomes" id="UP000238322">
    <property type="component" value="Unassembled WGS sequence"/>
</dbReference>
<gene>
    <name evidence="4" type="ORF">C5Y83_23290</name>
</gene>
<dbReference type="Pfam" id="PF06414">
    <property type="entry name" value="Zeta_toxin"/>
    <property type="match status" value="1"/>
</dbReference>
<proteinExistence type="predicted"/>
<dbReference type="PANTHER" id="PTHR39206:SF1">
    <property type="entry name" value="SLL8004 PROTEIN"/>
    <property type="match status" value="1"/>
</dbReference>
<evidence type="ECO:0000259" key="3">
    <source>
        <dbReference type="Pfam" id="PF06414"/>
    </source>
</evidence>